<sequence>MNKKTDLGWDLWEFTQKIELMIFLSVTIYTKLDAFTLINSWLIYLK</sequence>
<organism evidence="2 3">
    <name type="scientific">Moorena producens 3L</name>
    <dbReference type="NCBI Taxonomy" id="489825"/>
    <lineage>
        <taxon>Bacteria</taxon>
        <taxon>Bacillati</taxon>
        <taxon>Cyanobacteriota</taxon>
        <taxon>Cyanophyceae</taxon>
        <taxon>Coleofasciculales</taxon>
        <taxon>Coleofasciculaceae</taxon>
        <taxon>Moorena</taxon>
    </lineage>
</organism>
<evidence type="ECO:0000313" key="3">
    <source>
        <dbReference type="Proteomes" id="UP000003959"/>
    </source>
</evidence>
<accession>F4XKE9</accession>
<keyword evidence="1" id="KW-0812">Transmembrane</keyword>
<dbReference type="Proteomes" id="UP000003959">
    <property type="component" value="Unassembled WGS sequence"/>
</dbReference>
<dbReference type="AlphaFoldDB" id="F4XKE9"/>
<reference evidence="3" key="1">
    <citation type="journal article" date="2011" name="Proc. Natl. Acad. Sci. U.S.A.">
        <title>Genomic insights into the physiology and ecology of the marine filamentous cyanobacterium Lyngbya majuscula.</title>
        <authorList>
            <person name="Jones A.C."/>
            <person name="Monroe E.A."/>
            <person name="Podell S."/>
            <person name="Hess W.R."/>
            <person name="Klages S."/>
            <person name="Esquenazi E."/>
            <person name="Niessen S."/>
            <person name="Hoover H."/>
            <person name="Rothmann M."/>
            <person name="Lasken R.S."/>
            <person name="Yates J.R.III."/>
            <person name="Reinhardt R."/>
            <person name="Kube M."/>
            <person name="Burkart M.D."/>
            <person name="Allen E.E."/>
            <person name="Dorrestein P.C."/>
            <person name="Gerwick W.H."/>
            <person name="Gerwick L."/>
        </authorList>
    </citation>
    <scope>NUCLEOTIDE SEQUENCE [LARGE SCALE GENOMIC DNA]</scope>
    <source>
        <strain evidence="3">3L</strain>
    </source>
</reference>
<keyword evidence="3" id="KW-1185">Reference proteome</keyword>
<evidence type="ECO:0000256" key="1">
    <source>
        <dbReference type="SAM" id="Phobius"/>
    </source>
</evidence>
<feature type="transmembrane region" description="Helical" evidence="1">
    <location>
        <begin position="20"/>
        <end position="44"/>
    </location>
</feature>
<name>F4XKE9_9CYAN</name>
<keyword evidence="1" id="KW-0472">Membrane</keyword>
<gene>
    <name evidence="2" type="ORF">LYNGBM3L_10160</name>
</gene>
<evidence type="ECO:0000313" key="2">
    <source>
        <dbReference type="EMBL" id="EGJ35108.1"/>
    </source>
</evidence>
<dbReference type="HOGENOM" id="CLU_3292570_0_0_3"/>
<dbReference type="EMBL" id="GL890825">
    <property type="protein sequence ID" value="EGJ35108.1"/>
    <property type="molecule type" value="Genomic_DNA"/>
</dbReference>
<protein>
    <submittedName>
        <fullName evidence="2">Uncharacterized protein</fullName>
    </submittedName>
</protein>
<keyword evidence="1" id="KW-1133">Transmembrane helix</keyword>
<proteinExistence type="predicted"/>